<keyword evidence="4" id="KW-0547">Nucleotide-binding</keyword>
<dbReference type="Gramene" id="TVU26274">
    <property type="protein sequence ID" value="TVU26274"/>
    <property type="gene ID" value="EJB05_28813"/>
</dbReference>
<evidence type="ECO:0000313" key="9">
    <source>
        <dbReference type="EMBL" id="TVU26274.1"/>
    </source>
</evidence>
<dbReference type="EMBL" id="RWGY01000013">
    <property type="protein sequence ID" value="TVU26274.1"/>
    <property type="molecule type" value="Genomic_DNA"/>
</dbReference>
<feature type="non-terminal residue" evidence="9">
    <location>
        <position position="1"/>
    </location>
</feature>
<dbReference type="InterPro" id="IPR041118">
    <property type="entry name" value="Rx_N"/>
</dbReference>
<evidence type="ECO:0000256" key="7">
    <source>
        <dbReference type="ARBA" id="ARBA00023054"/>
    </source>
</evidence>
<dbReference type="Pfam" id="PF00931">
    <property type="entry name" value="NB-ARC"/>
    <property type="match status" value="1"/>
</dbReference>
<keyword evidence="6" id="KW-0067">ATP-binding</keyword>
<evidence type="ECO:0000256" key="5">
    <source>
        <dbReference type="ARBA" id="ARBA00022821"/>
    </source>
</evidence>
<dbReference type="SMART" id="SM00957">
    <property type="entry name" value="SecA_DEAD"/>
    <property type="match status" value="1"/>
</dbReference>
<evidence type="ECO:0000256" key="6">
    <source>
        <dbReference type="ARBA" id="ARBA00022840"/>
    </source>
</evidence>
<dbReference type="GO" id="GO:0043531">
    <property type="term" value="F:ADP binding"/>
    <property type="evidence" value="ECO:0007669"/>
    <property type="project" value="InterPro"/>
</dbReference>
<dbReference type="PRINTS" id="PR00364">
    <property type="entry name" value="DISEASERSIST"/>
</dbReference>
<evidence type="ECO:0000256" key="3">
    <source>
        <dbReference type="ARBA" id="ARBA00022737"/>
    </source>
</evidence>
<protein>
    <recommendedName>
        <fullName evidence="8">SecA family profile domain-containing protein</fullName>
    </recommendedName>
</protein>
<name>A0A5J9USB5_9POAL</name>
<keyword evidence="7" id="KW-0175">Coiled coil</keyword>
<dbReference type="InterPro" id="IPR055414">
    <property type="entry name" value="LRR_R13L4/SHOC2-like"/>
</dbReference>
<sequence>MAEAVVGLLIGKLGEALLSEAATYGASLLCTEACALRGFFGEIRRATDWLKIMKAFLKDSEKFKDTNETTDALVKKIRGLAFRMEDVVDEFKYRLEGDKHGGFAAKMKKRIQHVKVWRRLAQELREINADLEDAARQRNLCAMAVIVERSGGGSDHFAGPAREEDLVGIKDNAEKLKGWLLDILEEKKSKIITVWGMGGAGKTTLVDHLYKIVKDDFDVAAWVTVSERYQVQDLLKKIAGGFGIPGDVCNLDKRSLCEVMYNHLKGKSYILVLDDVWEADAWVSVTNVFPTNCISRLVLTSRYKEVAPTNSDCIMELELLKGRSSWELFCNVAFRNYNGKRCPVELWDLAEKFLEKCEGLPLAIACIGNLLIYRDPTPSEWSKVLALKKAENEGFGKIYEGSTTFCMDVTRRLSIQSTNIAPLNQSGVRHLRAIHVFVSPIDIDLLRPMLASSILLSTLDLQGTQIKMLPDVVFNMFNLRFLGLRYSGIEVLQEAVGRLVNLEVLDAYETGLQSLPKGIAKLKKLRYLYATHQTRQGRMGCGTEVPRGIRNLTGLHALQAVEASSETLCDVAALSELRTFAVCNVKSEHSLNLCSAVMNMSHLVHLLVMASNENEVLPMEALSLPATLSNFELLGQLEKKQMPQILSSWSHLISLTRLYLAFSKLGEDSFSCLMVLRGLCHLTVVKAYDGKKLCFPAQTFPRLRYLEISGAPQLNHVEIEEGALASLIELVFVECPELKCLPHGIENLAALEDLYLQDTAEELIEKLRQKHEADESNEELMKISHIRKLKAKTPEFRARLARGETLADVEAVACACFHVQREAFAAVREAARRMLGIIGGAVLQDGCIAKMKTGEGKTLVSTLAAYLNALTGEGVHGTA</sequence>
<dbReference type="Gene3D" id="1.20.5.4130">
    <property type="match status" value="1"/>
</dbReference>
<dbReference type="InterPro" id="IPR002182">
    <property type="entry name" value="NB-ARC"/>
</dbReference>
<evidence type="ECO:0000259" key="8">
    <source>
        <dbReference type="PROSITE" id="PS51196"/>
    </source>
</evidence>
<keyword evidence="10" id="KW-1185">Reference proteome</keyword>
<dbReference type="Pfam" id="PF23598">
    <property type="entry name" value="LRR_14"/>
    <property type="match status" value="1"/>
</dbReference>
<dbReference type="Proteomes" id="UP000324897">
    <property type="component" value="Chromosome 2"/>
</dbReference>
<feature type="domain" description="SecA family profile" evidence="8">
    <location>
        <begin position="749"/>
        <end position="879"/>
    </location>
</feature>
<comment type="similarity">
    <text evidence="1">Belongs to the disease resistance NB-LRR family.</text>
</comment>
<dbReference type="SUPFAM" id="SSF52058">
    <property type="entry name" value="L domain-like"/>
    <property type="match status" value="1"/>
</dbReference>
<proteinExistence type="inferred from homology"/>
<dbReference type="InterPro" id="IPR038005">
    <property type="entry name" value="RX-like_CC"/>
</dbReference>
<dbReference type="Gene3D" id="3.40.50.300">
    <property type="entry name" value="P-loop containing nucleotide triphosphate hydrolases"/>
    <property type="match status" value="2"/>
</dbReference>
<dbReference type="GO" id="GO:0051707">
    <property type="term" value="P:response to other organism"/>
    <property type="evidence" value="ECO:0007669"/>
    <property type="project" value="UniProtKB-ARBA"/>
</dbReference>
<evidence type="ECO:0000256" key="1">
    <source>
        <dbReference type="ARBA" id="ARBA00008894"/>
    </source>
</evidence>
<dbReference type="GO" id="GO:0005524">
    <property type="term" value="F:ATP binding"/>
    <property type="evidence" value="ECO:0007669"/>
    <property type="project" value="UniProtKB-KW"/>
</dbReference>
<dbReference type="Gene3D" id="1.10.8.430">
    <property type="entry name" value="Helical domain of apoptotic protease-activating factors"/>
    <property type="match status" value="1"/>
</dbReference>
<keyword evidence="5" id="KW-0611">Plant defense</keyword>
<dbReference type="FunFam" id="3.40.50.300:FF:001091">
    <property type="entry name" value="Probable disease resistance protein At1g61300"/>
    <property type="match status" value="1"/>
</dbReference>
<dbReference type="Pfam" id="PF18052">
    <property type="entry name" value="Rx_N"/>
    <property type="match status" value="1"/>
</dbReference>
<gene>
    <name evidence="9" type="ORF">EJB05_28813</name>
</gene>
<evidence type="ECO:0000256" key="2">
    <source>
        <dbReference type="ARBA" id="ARBA00022614"/>
    </source>
</evidence>
<dbReference type="PROSITE" id="PS51196">
    <property type="entry name" value="SECA_MOTOR_DEAD"/>
    <property type="match status" value="1"/>
</dbReference>
<reference evidence="9 10" key="1">
    <citation type="journal article" date="2019" name="Sci. Rep.">
        <title>A high-quality genome of Eragrostis curvula grass provides insights into Poaceae evolution and supports new strategies to enhance forage quality.</title>
        <authorList>
            <person name="Carballo J."/>
            <person name="Santos B.A.C.M."/>
            <person name="Zappacosta D."/>
            <person name="Garbus I."/>
            <person name="Selva J.P."/>
            <person name="Gallo C.A."/>
            <person name="Diaz A."/>
            <person name="Albertini E."/>
            <person name="Caccamo M."/>
            <person name="Echenique V."/>
        </authorList>
    </citation>
    <scope>NUCLEOTIDE SEQUENCE [LARGE SCALE GENOMIC DNA]</scope>
    <source>
        <strain evidence="10">cv. Victoria</strain>
        <tissue evidence="9">Leaf</tissue>
    </source>
</reference>
<dbReference type="GO" id="GO:0017038">
    <property type="term" value="P:protein import"/>
    <property type="evidence" value="ECO:0007669"/>
    <property type="project" value="InterPro"/>
</dbReference>
<evidence type="ECO:0000313" key="10">
    <source>
        <dbReference type="Proteomes" id="UP000324897"/>
    </source>
</evidence>
<dbReference type="GO" id="GO:0006952">
    <property type="term" value="P:defense response"/>
    <property type="evidence" value="ECO:0007669"/>
    <property type="project" value="UniProtKB-KW"/>
</dbReference>
<dbReference type="OrthoDB" id="598235at2759"/>
<dbReference type="Pfam" id="PF07517">
    <property type="entry name" value="SecA_DEAD"/>
    <property type="match status" value="1"/>
</dbReference>
<dbReference type="InterPro" id="IPR014018">
    <property type="entry name" value="SecA_motor_DEAD"/>
</dbReference>
<dbReference type="CDD" id="cd14798">
    <property type="entry name" value="RX-CC_like"/>
    <property type="match status" value="1"/>
</dbReference>
<dbReference type="Gene3D" id="3.80.10.10">
    <property type="entry name" value="Ribonuclease Inhibitor"/>
    <property type="match status" value="1"/>
</dbReference>
<dbReference type="InterPro" id="IPR027417">
    <property type="entry name" value="P-loop_NTPase"/>
</dbReference>
<accession>A0A5J9USB5</accession>
<dbReference type="InterPro" id="IPR042197">
    <property type="entry name" value="Apaf_helical"/>
</dbReference>
<comment type="caution">
    <text evidence="9">The sequence shown here is derived from an EMBL/GenBank/DDBJ whole genome shotgun (WGS) entry which is preliminary data.</text>
</comment>
<organism evidence="9 10">
    <name type="scientific">Eragrostis curvula</name>
    <name type="common">weeping love grass</name>
    <dbReference type="NCBI Taxonomy" id="38414"/>
    <lineage>
        <taxon>Eukaryota</taxon>
        <taxon>Viridiplantae</taxon>
        <taxon>Streptophyta</taxon>
        <taxon>Embryophyta</taxon>
        <taxon>Tracheophyta</taxon>
        <taxon>Spermatophyta</taxon>
        <taxon>Magnoliopsida</taxon>
        <taxon>Liliopsida</taxon>
        <taxon>Poales</taxon>
        <taxon>Poaceae</taxon>
        <taxon>PACMAD clade</taxon>
        <taxon>Chloridoideae</taxon>
        <taxon>Eragrostideae</taxon>
        <taxon>Eragrostidinae</taxon>
        <taxon>Eragrostis</taxon>
    </lineage>
</organism>
<dbReference type="AlphaFoldDB" id="A0A5J9USB5"/>
<dbReference type="GO" id="GO:0016020">
    <property type="term" value="C:membrane"/>
    <property type="evidence" value="ECO:0007669"/>
    <property type="project" value="InterPro"/>
</dbReference>
<keyword evidence="2" id="KW-0433">Leucine-rich repeat</keyword>
<evidence type="ECO:0000256" key="4">
    <source>
        <dbReference type="ARBA" id="ARBA00022741"/>
    </source>
</evidence>
<dbReference type="PANTHER" id="PTHR36766:SF70">
    <property type="entry name" value="DISEASE RESISTANCE PROTEIN RGA4"/>
    <property type="match status" value="1"/>
</dbReference>
<dbReference type="InterPro" id="IPR011115">
    <property type="entry name" value="SecA_DEAD"/>
</dbReference>
<keyword evidence="3" id="KW-0677">Repeat</keyword>
<dbReference type="InterPro" id="IPR032675">
    <property type="entry name" value="LRR_dom_sf"/>
</dbReference>
<dbReference type="PANTHER" id="PTHR36766">
    <property type="entry name" value="PLANT BROAD-SPECTRUM MILDEW RESISTANCE PROTEIN RPW8"/>
    <property type="match status" value="1"/>
</dbReference>
<dbReference type="SUPFAM" id="SSF52540">
    <property type="entry name" value="P-loop containing nucleoside triphosphate hydrolases"/>
    <property type="match status" value="2"/>
</dbReference>